<dbReference type="EMBL" id="LDJR01000034">
    <property type="protein sequence ID" value="OAK72698.1"/>
    <property type="molecule type" value="Genomic_DNA"/>
</dbReference>
<evidence type="ECO:0000313" key="3">
    <source>
        <dbReference type="Proteomes" id="UP000077881"/>
    </source>
</evidence>
<feature type="transmembrane region" description="Helical" evidence="1">
    <location>
        <begin position="29"/>
        <end position="47"/>
    </location>
</feature>
<dbReference type="Proteomes" id="UP000077881">
    <property type="component" value="Unassembled WGS sequence"/>
</dbReference>
<feature type="transmembrane region" description="Helical" evidence="1">
    <location>
        <begin position="54"/>
        <end position="72"/>
    </location>
</feature>
<evidence type="ECO:0000256" key="1">
    <source>
        <dbReference type="SAM" id="Phobius"/>
    </source>
</evidence>
<gene>
    <name evidence="2" type="ORF">ABB05_07535</name>
</gene>
<dbReference type="OrthoDB" id="1730036at2"/>
<keyword evidence="1" id="KW-0472">Membrane</keyword>
<comment type="caution">
    <text evidence="2">The sequence shown here is derived from an EMBL/GenBank/DDBJ whole genome shotgun (WGS) entry which is preliminary data.</text>
</comment>
<feature type="transmembrane region" description="Helical" evidence="1">
    <location>
        <begin position="7"/>
        <end position="23"/>
    </location>
</feature>
<reference evidence="2 3" key="1">
    <citation type="submission" date="2015-05" db="EMBL/GenBank/DDBJ databases">
        <title>Comparison of genome.</title>
        <authorList>
            <person name="Zheng Z."/>
            <person name="Sun M."/>
        </authorList>
    </citation>
    <scope>NUCLEOTIDE SEQUENCE [LARGE SCALE GENOMIC DNA]</scope>
    <source>
        <strain evidence="2 3">G25-74</strain>
    </source>
</reference>
<dbReference type="STRING" id="217031.ABB05_07535"/>
<sequence>MFEIYDVVLIPLIVGIVQLFKQVGVNKKILPFISLVLGIVVGVVYVAEMDLKQGILVGAMLGLSASGLYSGAKNIIEGDDK</sequence>
<keyword evidence="3" id="KW-1185">Reference proteome</keyword>
<proteinExistence type="predicted"/>
<evidence type="ECO:0008006" key="4">
    <source>
        <dbReference type="Google" id="ProtNLM"/>
    </source>
</evidence>
<organism evidence="2 3">
    <name type="scientific">Lederbergia galactosidilytica</name>
    <dbReference type="NCBI Taxonomy" id="217031"/>
    <lineage>
        <taxon>Bacteria</taxon>
        <taxon>Bacillati</taxon>
        <taxon>Bacillota</taxon>
        <taxon>Bacilli</taxon>
        <taxon>Bacillales</taxon>
        <taxon>Bacillaceae</taxon>
        <taxon>Lederbergia</taxon>
    </lineage>
</organism>
<dbReference type="PATRIC" id="fig|217031.6.peg.1624"/>
<protein>
    <recommendedName>
        <fullName evidence="4">Holin</fullName>
    </recommendedName>
</protein>
<name>A0A178A0R8_9BACI</name>
<evidence type="ECO:0000313" key="2">
    <source>
        <dbReference type="EMBL" id="OAK72698.1"/>
    </source>
</evidence>
<keyword evidence="1" id="KW-0812">Transmembrane</keyword>
<keyword evidence="1" id="KW-1133">Transmembrane helix</keyword>
<dbReference type="RefSeq" id="WP_064467917.1">
    <property type="nucleotide sequence ID" value="NZ_LDJR01000034.1"/>
</dbReference>
<dbReference type="AlphaFoldDB" id="A0A178A0R8"/>
<accession>A0A178A0R8</accession>